<protein>
    <submittedName>
        <fullName evidence="2">Uncharacterized protein</fullName>
    </submittedName>
</protein>
<keyword evidence="4" id="KW-1185">Reference proteome</keyword>
<gene>
    <name evidence="1" type="ORF">HCU01_42100</name>
    <name evidence="2" type="ORF">SAMN05660971_03954</name>
</gene>
<evidence type="ECO:0000313" key="4">
    <source>
        <dbReference type="Proteomes" id="UP000321726"/>
    </source>
</evidence>
<dbReference type="Proteomes" id="UP000184123">
    <property type="component" value="Unassembled WGS sequence"/>
</dbReference>
<evidence type="ECO:0000313" key="2">
    <source>
        <dbReference type="EMBL" id="SHM82100.1"/>
    </source>
</evidence>
<dbReference type="STRING" id="44933.SAMN05660971_03954"/>
<reference evidence="1 4" key="2">
    <citation type="submission" date="2019-07" db="EMBL/GenBank/DDBJ databases">
        <title>Whole genome shotgun sequence of Halomonas cupida NBRC 102219.</title>
        <authorList>
            <person name="Hosoyama A."/>
            <person name="Uohara A."/>
            <person name="Ohji S."/>
            <person name="Ichikawa N."/>
        </authorList>
    </citation>
    <scope>NUCLEOTIDE SEQUENCE [LARGE SCALE GENOMIC DNA]</scope>
    <source>
        <strain evidence="1 4">NBRC 102219</strain>
    </source>
</reference>
<evidence type="ECO:0000313" key="3">
    <source>
        <dbReference type="Proteomes" id="UP000184123"/>
    </source>
</evidence>
<dbReference type="EMBL" id="BJXU01000203">
    <property type="protein sequence ID" value="GEN26261.1"/>
    <property type="molecule type" value="Genomic_DNA"/>
</dbReference>
<organism evidence="2 3">
    <name type="scientific">Halomonas cupida</name>
    <dbReference type="NCBI Taxonomy" id="44933"/>
    <lineage>
        <taxon>Bacteria</taxon>
        <taxon>Pseudomonadati</taxon>
        <taxon>Pseudomonadota</taxon>
        <taxon>Gammaproteobacteria</taxon>
        <taxon>Oceanospirillales</taxon>
        <taxon>Halomonadaceae</taxon>
        <taxon>Halomonas</taxon>
    </lineage>
</organism>
<evidence type="ECO:0000313" key="1">
    <source>
        <dbReference type="EMBL" id="GEN26261.1"/>
    </source>
</evidence>
<dbReference type="AlphaFoldDB" id="A0A1M7LV51"/>
<sequence length="234" mass="26662">MKDRLNICVLSNSHAGSLKQGWDRMCKNHPSIEVTFFAQRSHGMKDLEVVDDKLLPGNKKLGSAIKFTSKGKDLVDPKEYDVFLIYGLGLQPITNNINGYSEEFLKEAVDDYVKKTILYATYAKLTSITNKKIFLSHNPLRSYNEPFVNKPLEYYYDGIRLLNDCGVFREGDEVIPQPEETIEGGYKTSPVYCNGSVKVEVGDRHDGENHDKSDLFHMNGKFGEVWMRNFLASF</sequence>
<dbReference type="RefSeq" id="WP_143166407.1">
    <property type="nucleotide sequence ID" value="NZ_BJXU01000203.1"/>
</dbReference>
<proteinExistence type="predicted"/>
<dbReference type="OrthoDB" id="6174477at2"/>
<dbReference type="Proteomes" id="UP000321726">
    <property type="component" value="Unassembled WGS sequence"/>
</dbReference>
<accession>A0A1M7LV51</accession>
<dbReference type="EMBL" id="FRCA01000014">
    <property type="protein sequence ID" value="SHM82100.1"/>
    <property type="molecule type" value="Genomic_DNA"/>
</dbReference>
<name>A0A1M7LV51_9GAMM</name>
<reference evidence="2 3" key="1">
    <citation type="submission" date="2016-11" db="EMBL/GenBank/DDBJ databases">
        <authorList>
            <person name="Jaros S."/>
            <person name="Januszkiewicz K."/>
            <person name="Wedrychowicz H."/>
        </authorList>
    </citation>
    <scope>NUCLEOTIDE SEQUENCE [LARGE SCALE GENOMIC DNA]</scope>
    <source>
        <strain evidence="2 3">DSM 4740</strain>
    </source>
</reference>